<sequence length="398" mass="46094">MQVTSISTEADWEALREEWNALVERSDSSTIFLTWEWLRPWWRNFSPLFVDRALHVLVAREEGRVVGIAPLYRSRVSARGLGSLHRIGFIGDNSGDSEYLDFIIERGQEARVLPAFFDRLQQDRWDLLELRLLPKRSPNFPLLERLASDRGYLVSSTAHPCSSVPLPETWELYLKSIKRKFASHMRALLRKLPVEEDGQVTACTDPSALEQDLTGLFNLHEKRWRAAGYPGTFSSAERRRFYREMAGAFLKCGWLRFYCLRLAGKPVSYLFCFQYQQRVFALQHAFDIEYGNRSFGSVVFAHAIKEAIESGASDVDFLRGESWYKQRWGAVTKYAVHLTLARPGLRTRWYVWMPPFLGWVRDRARSITPDALLGLKRRIQERLRRTHLGEQAGLDGEG</sequence>
<reference evidence="2 3" key="1">
    <citation type="submission" date="2020-01" db="EMBL/GenBank/DDBJ databases">
        <title>Genomes assembled from Gulf of Kutch pelagic sediment metagenomes.</title>
        <authorList>
            <person name="Chandrashekar M."/>
            <person name="Mahajan M.S."/>
            <person name="Dave K.J."/>
            <person name="Vatsa P."/>
            <person name="Nathani N.M."/>
        </authorList>
    </citation>
    <scope>NUCLEOTIDE SEQUENCE [LARGE SCALE GENOMIC DNA]</scope>
    <source>
        <strain evidence="2">KS3-K002</strain>
    </source>
</reference>
<name>A0AAE4Z8E5_9BACT</name>
<dbReference type="Pfam" id="PF13480">
    <property type="entry name" value="Acetyltransf_6"/>
    <property type="match status" value="1"/>
</dbReference>
<dbReference type="EMBL" id="JAACAK010000064">
    <property type="protein sequence ID" value="NIR75169.1"/>
    <property type="molecule type" value="Genomic_DNA"/>
</dbReference>
<protein>
    <submittedName>
        <fullName evidence="2">GNAT family N-acetyltransferase</fullName>
    </submittedName>
</protein>
<dbReference type="InterPro" id="IPR016181">
    <property type="entry name" value="Acyl_CoA_acyltransferase"/>
</dbReference>
<organism evidence="2 3">
    <name type="scientific">Candidatus Kutchimonas denitrificans</name>
    <dbReference type="NCBI Taxonomy" id="3056748"/>
    <lineage>
        <taxon>Bacteria</taxon>
        <taxon>Pseudomonadati</taxon>
        <taxon>Gemmatimonadota</taxon>
        <taxon>Gemmatimonadia</taxon>
        <taxon>Candidatus Palauibacterales</taxon>
        <taxon>Candidatus Palauibacteraceae</taxon>
        <taxon>Candidatus Kutchimonas</taxon>
    </lineage>
</organism>
<gene>
    <name evidence="2" type="ORF">GWO12_08670</name>
</gene>
<evidence type="ECO:0000313" key="2">
    <source>
        <dbReference type="EMBL" id="NIR75169.1"/>
    </source>
</evidence>
<dbReference type="SUPFAM" id="SSF55729">
    <property type="entry name" value="Acyl-CoA N-acyltransferases (Nat)"/>
    <property type="match status" value="2"/>
</dbReference>
<accession>A0AAE4Z8E5</accession>
<dbReference type="InterPro" id="IPR038740">
    <property type="entry name" value="BioF2-like_GNAT_dom"/>
</dbReference>
<dbReference type="AlphaFoldDB" id="A0AAE4Z8E5"/>
<feature type="domain" description="BioF2-like acetyltransferase" evidence="1">
    <location>
        <begin position="179"/>
        <end position="326"/>
    </location>
</feature>
<evidence type="ECO:0000313" key="3">
    <source>
        <dbReference type="Proteomes" id="UP000702544"/>
    </source>
</evidence>
<comment type="caution">
    <text evidence="2">The sequence shown here is derived from an EMBL/GenBank/DDBJ whole genome shotgun (WGS) entry which is preliminary data.</text>
</comment>
<evidence type="ECO:0000259" key="1">
    <source>
        <dbReference type="Pfam" id="PF13480"/>
    </source>
</evidence>
<dbReference type="Proteomes" id="UP000702544">
    <property type="component" value="Unassembled WGS sequence"/>
</dbReference>
<proteinExistence type="predicted"/>
<dbReference type="Gene3D" id="3.40.630.30">
    <property type="match status" value="1"/>
</dbReference>